<name>Q4SS03_TETNG</name>
<accession>Q4SS03</accession>
<dbReference type="AlphaFoldDB" id="Q4SS03"/>
<reference evidence="2" key="1">
    <citation type="journal article" date="2004" name="Nature">
        <title>Genome duplication in the teleost fish Tetraodon nigroviridis reveals the early vertebrate proto-karyotype.</title>
        <authorList>
            <person name="Jaillon O."/>
            <person name="Aury J.-M."/>
            <person name="Brunet F."/>
            <person name="Petit J.-L."/>
            <person name="Stange-Thomann N."/>
            <person name="Mauceli E."/>
            <person name="Bouneau L."/>
            <person name="Fischer C."/>
            <person name="Ozouf-Costaz C."/>
            <person name="Bernot A."/>
            <person name="Nicaud S."/>
            <person name="Jaffe D."/>
            <person name="Fisher S."/>
            <person name="Lutfalla G."/>
            <person name="Dossat C."/>
            <person name="Segurens B."/>
            <person name="Dasilva C."/>
            <person name="Salanoubat M."/>
            <person name="Levy M."/>
            <person name="Boudet N."/>
            <person name="Castellano S."/>
            <person name="Anthouard V."/>
            <person name="Jubin C."/>
            <person name="Castelli V."/>
            <person name="Katinka M."/>
            <person name="Vacherie B."/>
            <person name="Biemont C."/>
            <person name="Skalli Z."/>
            <person name="Cattolico L."/>
            <person name="Poulain J."/>
            <person name="De Berardinis V."/>
            <person name="Cruaud C."/>
            <person name="Duprat S."/>
            <person name="Brottier P."/>
            <person name="Coutanceau J.-P."/>
            <person name="Gouzy J."/>
            <person name="Parra G."/>
            <person name="Lardier G."/>
            <person name="Chapple C."/>
            <person name="McKernan K.J."/>
            <person name="McEwan P."/>
            <person name="Bosak S."/>
            <person name="Kellis M."/>
            <person name="Volff J.-N."/>
            <person name="Guigo R."/>
            <person name="Zody M.C."/>
            <person name="Mesirov J."/>
            <person name="Lindblad-Toh K."/>
            <person name="Birren B."/>
            <person name="Nusbaum C."/>
            <person name="Kahn D."/>
            <person name="Robinson-Rechavi M."/>
            <person name="Laudet V."/>
            <person name="Schachter V."/>
            <person name="Quetier F."/>
            <person name="Saurin W."/>
            <person name="Scarpelli C."/>
            <person name="Wincker P."/>
            <person name="Lander E.S."/>
            <person name="Weissenbach J."/>
            <person name="Roest Crollius H."/>
        </authorList>
    </citation>
    <scope>NUCLEOTIDE SEQUENCE [LARGE SCALE GENOMIC DNA]</scope>
</reference>
<feature type="region of interest" description="Disordered" evidence="1">
    <location>
        <begin position="1"/>
        <end position="28"/>
    </location>
</feature>
<sequence>MGQEAATEDRLTAAVPTLPMLPAPDLTTPMPVDTVCSCEACNERRSVQGPRQPS</sequence>
<protein>
    <submittedName>
        <fullName evidence="2">(spotted green pufferfish) hypothetical protein</fullName>
    </submittedName>
</protein>
<organism evidence="2">
    <name type="scientific">Tetraodon nigroviridis</name>
    <name type="common">Spotted green pufferfish</name>
    <name type="synonym">Chelonodon nigroviridis</name>
    <dbReference type="NCBI Taxonomy" id="99883"/>
    <lineage>
        <taxon>Eukaryota</taxon>
        <taxon>Metazoa</taxon>
        <taxon>Chordata</taxon>
        <taxon>Craniata</taxon>
        <taxon>Vertebrata</taxon>
        <taxon>Euteleostomi</taxon>
        <taxon>Actinopterygii</taxon>
        <taxon>Neopterygii</taxon>
        <taxon>Teleostei</taxon>
        <taxon>Neoteleostei</taxon>
        <taxon>Acanthomorphata</taxon>
        <taxon>Eupercaria</taxon>
        <taxon>Tetraodontiformes</taxon>
        <taxon>Tetradontoidea</taxon>
        <taxon>Tetraodontidae</taxon>
        <taxon>Tetraodon</taxon>
    </lineage>
</organism>
<dbReference type="KEGG" id="tng:GSTEN00013676G001"/>
<reference evidence="2" key="2">
    <citation type="submission" date="2004-02" db="EMBL/GenBank/DDBJ databases">
        <authorList>
            <consortium name="Genoscope"/>
            <consortium name="Whitehead Institute Centre for Genome Research"/>
        </authorList>
    </citation>
    <scope>NUCLEOTIDE SEQUENCE</scope>
</reference>
<comment type="caution">
    <text evidence="2">The sequence shown here is derived from an EMBL/GenBank/DDBJ whole genome shotgun (WGS) entry which is preliminary data.</text>
</comment>
<proteinExistence type="predicted"/>
<dbReference type="EMBL" id="CAAE01014485">
    <property type="protein sequence ID" value="CAF96579.1"/>
    <property type="molecule type" value="Genomic_DNA"/>
</dbReference>
<evidence type="ECO:0000313" key="2">
    <source>
        <dbReference type="EMBL" id="CAF96579.1"/>
    </source>
</evidence>
<evidence type="ECO:0000256" key="1">
    <source>
        <dbReference type="SAM" id="MobiDB-lite"/>
    </source>
</evidence>
<gene>
    <name evidence="2" type="ORF">GSTENG00013676001</name>
</gene>